<evidence type="ECO:0000313" key="2">
    <source>
        <dbReference type="Proteomes" id="UP000588068"/>
    </source>
</evidence>
<dbReference type="Proteomes" id="UP000588068">
    <property type="component" value="Unassembled WGS sequence"/>
</dbReference>
<accession>A0A841HWW3</accession>
<name>A0A841HWW3_9GAMM</name>
<dbReference type="RefSeq" id="WP_221304464.1">
    <property type="nucleotide sequence ID" value="NZ_JACHHZ010000007.1"/>
</dbReference>
<dbReference type="EMBL" id="JACHHZ010000007">
    <property type="protein sequence ID" value="MBB6096275.1"/>
    <property type="molecule type" value="Genomic_DNA"/>
</dbReference>
<evidence type="ECO:0000313" key="1">
    <source>
        <dbReference type="EMBL" id="MBB6096275.1"/>
    </source>
</evidence>
<comment type="caution">
    <text evidence="1">The sequence shown here is derived from an EMBL/GenBank/DDBJ whole genome shotgun (WGS) entry which is preliminary data.</text>
</comment>
<evidence type="ECO:0008006" key="3">
    <source>
        <dbReference type="Google" id="ProtNLM"/>
    </source>
</evidence>
<keyword evidence="2" id="KW-1185">Reference proteome</keyword>
<dbReference type="AlphaFoldDB" id="A0A841HWW3"/>
<proteinExistence type="predicted"/>
<sequence>MSEDYVRLGLAWGEHDAAYVDAYYGPPEWREQAKRDAAPAGQLQQRAQELAGKLSNTPVPSVEIEAQRRTYLIKQLEAMRTRMQMLTGTKLPFDVESQRLFDAQAPTHDEAYFADMLKELDAALPGAGSTSERYVAYRDKMIVPPAKLDAVFKRAVAACRERTLAHIKLPPEETFTVEYVKDKPWGGYNYYQGGYRSLIQVNTDLPIYIDRALDLACHEGYPGHHVYSTLLEQHMVRERQWQEFTMLPLFSPQALIGEGSANYGIELAFPGDERWQFERDELYPIAGLDPAQAERYYRVTRLAAKLEFAVNEAARQYLDGKIDAKTATSWLERYGLMSPQRAQQRMSFIDTYRAYVINYNLGLELVRQHIETVGGADADARWKAFETLISTPQLPSGLHVQHP</sequence>
<reference evidence="1 2" key="1">
    <citation type="submission" date="2020-08" db="EMBL/GenBank/DDBJ databases">
        <title>Genomic Encyclopedia of Type Strains, Phase IV (KMG-IV): sequencing the most valuable type-strain genomes for metagenomic binning, comparative biology and taxonomic classification.</title>
        <authorList>
            <person name="Goeker M."/>
        </authorList>
    </citation>
    <scope>NUCLEOTIDE SEQUENCE [LARGE SCALE GENOMIC DNA]</scope>
    <source>
        <strain evidence="1 2">DSM 26723</strain>
    </source>
</reference>
<gene>
    <name evidence="1" type="ORF">HNQ60_005197</name>
</gene>
<protein>
    <recommendedName>
        <fullName evidence="3">DUF885 domain-containing protein</fullName>
    </recommendedName>
</protein>
<organism evidence="1 2">
    <name type="scientific">Povalibacter uvarum</name>
    <dbReference type="NCBI Taxonomy" id="732238"/>
    <lineage>
        <taxon>Bacteria</taxon>
        <taxon>Pseudomonadati</taxon>
        <taxon>Pseudomonadota</taxon>
        <taxon>Gammaproteobacteria</taxon>
        <taxon>Steroidobacterales</taxon>
        <taxon>Steroidobacteraceae</taxon>
        <taxon>Povalibacter</taxon>
    </lineage>
</organism>